<evidence type="ECO:0000256" key="4">
    <source>
        <dbReference type="ARBA" id="ARBA00022946"/>
    </source>
</evidence>
<keyword evidence="6" id="KW-0472">Membrane</keyword>
<dbReference type="InterPro" id="IPR006885">
    <property type="entry name" value="NADH_UbQ_FeS_4_mit-like"/>
</dbReference>
<dbReference type="PANTHER" id="PTHR12219">
    <property type="entry name" value="NADH-UBIQUINONE OXIDOREDUCTASE"/>
    <property type="match status" value="1"/>
</dbReference>
<keyword evidence="2" id="KW-0813">Transport</keyword>
<dbReference type="InterPro" id="IPR038532">
    <property type="entry name" value="NDUFS4-like_sf"/>
</dbReference>
<sequence length="92" mass="10232">MAARIFQRSKNALQSGRARAGEWVLQFESSTPRRPDPLTGWSGGADTQTQVSLTFKTLEEAKGYAEREGIAYHVVPPAQATMKIQSYADNFR</sequence>
<dbReference type="AlphaFoldDB" id="A0A7T2GJ42"/>
<keyword evidence="5" id="KW-0249">Electron transport</keyword>
<gene>
    <name evidence="7" type="ORF">IC614_10735</name>
</gene>
<dbReference type="Proteomes" id="UP000594873">
    <property type="component" value="Chromosome"/>
</dbReference>
<keyword evidence="8" id="KW-1185">Reference proteome</keyword>
<evidence type="ECO:0000256" key="6">
    <source>
        <dbReference type="ARBA" id="ARBA00023136"/>
    </source>
</evidence>
<proteinExistence type="predicted"/>
<dbReference type="Pfam" id="PF04800">
    <property type="entry name" value="NDUS4"/>
    <property type="match status" value="1"/>
</dbReference>
<protein>
    <submittedName>
        <fullName evidence="7">ETC complex I subunit</fullName>
    </submittedName>
</protein>
<dbReference type="GO" id="GO:0016020">
    <property type="term" value="C:membrane"/>
    <property type="evidence" value="ECO:0007669"/>
    <property type="project" value="UniProtKB-SubCell"/>
</dbReference>
<evidence type="ECO:0000256" key="5">
    <source>
        <dbReference type="ARBA" id="ARBA00022982"/>
    </source>
</evidence>
<accession>A0A7T2GJ42</accession>
<dbReference type="Gene3D" id="3.30.160.190">
    <property type="entry name" value="atu1810 like domain"/>
    <property type="match status" value="1"/>
</dbReference>
<dbReference type="KEGG" id="sflv:IC614_10735"/>
<evidence type="ECO:0000256" key="1">
    <source>
        <dbReference type="ARBA" id="ARBA00004370"/>
    </source>
</evidence>
<comment type="subcellular location">
    <subcellularLocation>
        <location evidence="1">Membrane</location>
    </subcellularLocation>
</comment>
<evidence type="ECO:0000256" key="2">
    <source>
        <dbReference type="ARBA" id="ARBA00022448"/>
    </source>
</evidence>
<dbReference type="PANTHER" id="PTHR12219:SF8">
    <property type="entry name" value="NADH DEHYDROGENASE [UBIQUINONE] IRON-SULFUR PROTEIN 4, MITOCHONDRIAL"/>
    <property type="match status" value="1"/>
</dbReference>
<dbReference type="EMBL" id="CP065592">
    <property type="protein sequence ID" value="QPQ54786.1"/>
    <property type="molecule type" value="Genomic_DNA"/>
</dbReference>
<evidence type="ECO:0000313" key="7">
    <source>
        <dbReference type="EMBL" id="QPQ54786.1"/>
    </source>
</evidence>
<evidence type="ECO:0000313" key="8">
    <source>
        <dbReference type="Proteomes" id="UP000594873"/>
    </source>
</evidence>
<dbReference type="GO" id="GO:0022900">
    <property type="term" value="P:electron transport chain"/>
    <property type="evidence" value="ECO:0007669"/>
    <property type="project" value="InterPro"/>
</dbReference>
<evidence type="ECO:0000256" key="3">
    <source>
        <dbReference type="ARBA" id="ARBA00022660"/>
    </source>
</evidence>
<organism evidence="7 8">
    <name type="scientific">Allosphingosinicella flava</name>
    <dbReference type="NCBI Taxonomy" id="2771430"/>
    <lineage>
        <taxon>Bacteria</taxon>
        <taxon>Pseudomonadati</taxon>
        <taxon>Pseudomonadota</taxon>
        <taxon>Alphaproteobacteria</taxon>
        <taxon>Sphingomonadales</taxon>
        <taxon>Sphingomonadaceae</taxon>
        <taxon>Allosphingosinicella</taxon>
    </lineage>
</organism>
<keyword evidence="3" id="KW-0679">Respiratory chain</keyword>
<name>A0A7T2GJ42_9SPHN</name>
<keyword evidence="4" id="KW-0809">Transit peptide</keyword>
<reference evidence="7 8" key="1">
    <citation type="submission" date="2020-11" db="EMBL/GenBank/DDBJ databases">
        <title>Genome seq and assembly of Sphingosinicella sp.</title>
        <authorList>
            <person name="Chhetri G."/>
        </authorList>
    </citation>
    <scope>NUCLEOTIDE SEQUENCE [LARGE SCALE GENOMIC DNA]</scope>
    <source>
        <strain evidence="7 8">UDD2</strain>
    </source>
</reference>
<dbReference type="RefSeq" id="WP_200971426.1">
    <property type="nucleotide sequence ID" value="NZ_CP065592.1"/>
</dbReference>